<name>A0A919TYT5_9CELL</name>
<reference evidence="1" key="1">
    <citation type="submission" date="2021-01" db="EMBL/GenBank/DDBJ databases">
        <title>Whole genome shotgun sequence of Cellulomonas chitinilytica NBRC 110799.</title>
        <authorList>
            <person name="Komaki H."/>
            <person name="Tamura T."/>
        </authorList>
    </citation>
    <scope>NUCLEOTIDE SEQUENCE</scope>
    <source>
        <strain evidence="1">NBRC 110799</strain>
    </source>
</reference>
<dbReference type="Proteomes" id="UP000632740">
    <property type="component" value="Unassembled WGS sequence"/>
</dbReference>
<dbReference type="AlphaFoldDB" id="A0A919TYT5"/>
<comment type="caution">
    <text evidence="1">The sequence shown here is derived from an EMBL/GenBank/DDBJ whole genome shotgun (WGS) entry which is preliminary data.</text>
</comment>
<proteinExistence type="predicted"/>
<evidence type="ECO:0000313" key="1">
    <source>
        <dbReference type="EMBL" id="GIG20945.1"/>
    </source>
</evidence>
<evidence type="ECO:0000313" key="2">
    <source>
        <dbReference type="Proteomes" id="UP000632740"/>
    </source>
</evidence>
<accession>A0A919TYT5</accession>
<protein>
    <submittedName>
        <fullName evidence="1">Uncharacterized protein</fullName>
    </submittedName>
</protein>
<sequence>MPDGLVVETCHERQAGDPGLRGGAQTVEHLDDLVGVRPERACHDVADGVDVVGPFDVDRHDRAAEGRVLRGRARVSDRGHAWTVPISGAGRQ</sequence>
<gene>
    <name evidence="1" type="ORF">Cch01nite_16690</name>
</gene>
<organism evidence="1 2">
    <name type="scientific">Cellulomonas chitinilytica</name>
    <dbReference type="NCBI Taxonomy" id="398759"/>
    <lineage>
        <taxon>Bacteria</taxon>
        <taxon>Bacillati</taxon>
        <taxon>Actinomycetota</taxon>
        <taxon>Actinomycetes</taxon>
        <taxon>Micrococcales</taxon>
        <taxon>Cellulomonadaceae</taxon>
        <taxon>Cellulomonas</taxon>
    </lineage>
</organism>
<dbReference type="EMBL" id="BONK01000005">
    <property type="protein sequence ID" value="GIG20945.1"/>
    <property type="molecule type" value="Genomic_DNA"/>
</dbReference>
<keyword evidence="2" id="KW-1185">Reference proteome</keyword>